<keyword evidence="8" id="KW-1185">Reference proteome</keyword>
<keyword evidence="4 7" id="KW-0808">Transferase</keyword>
<keyword evidence="5 7" id="KW-0496">Mitochondrion</keyword>
<dbReference type="GO" id="GO:0032259">
    <property type="term" value="P:methylation"/>
    <property type="evidence" value="ECO:0007669"/>
    <property type="project" value="UniProtKB-KW"/>
</dbReference>
<dbReference type="Gene3D" id="3.40.50.12710">
    <property type="match status" value="1"/>
</dbReference>
<evidence type="ECO:0000256" key="1">
    <source>
        <dbReference type="ARBA" id="ARBA00004173"/>
    </source>
</evidence>
<dbReference type="InterPro" id="IPR029063">
    <property type="entry name" value="SAM-dependent_MTases_sf"/>
</dbReference>
<dbReference type="InterPro" id="IPR038375">
    <property type="entry name" value="NDUFAF7_sf"/>
</dbReference>
<dbReference type="EC" id="2.1.1.320" evidence="7"/>
<evidence type="ECO:0000313" key="8">
    <source>
        <dbReference type="Proteomes" id="UP000887566"/>
    </source>
</evidence>
<dbReference type="InterPro" id="IPR003788">
    <property type="entry name" value="NDUFAF7"/>
</dbReference>
<evidence type="ECO:0000256" key="5">
    <source>
        <dbReference type="ARBA" id="ARBA00023128"/>
    </source>
</evidence>
<evidence type="ECO:0000256" key="6">
    <source>
        <dbReference type="ARBA" id="ARBA00048612"/>
    </source>
</evidence>
<evidence type="ECO:0000256" key="7">
    <source>
        <dbReference type="RuleBase" id="RU364114"/>
    </source>
</evidence>
<protein>
    <recommendedName>
        <fullName evidence="7">Protein arginine methyltransferase NDUFAF7</fullName>
        <ecNumber evidence="7">2.1.1.320</ecNumber>
    </recommendedName>
</protein>
<evidence type="ECO:0000256" key="4">
    <source>
        <dbReference type="ARBA" id="ARBA00022679"/>
    </source>
</evidence>
<comment type="function">
    <text evidence="7">Arginine methyltransferase involved in the assembly or stability of mitochondrial NADH:ubiquinone oxidoreductase complex (complex I).</text>
</comment>
<dbReference type="Pfam" id="PF02636">
    <property type="entry name" value="Methyltransf_28"/>
    <property type="match status" value="1"/>
</dbReference>
<evidence type="ECO:0000256" key="3">
    <source>
        <dbReference type="ARBA" id="ARBA00022603"/>
    </source>
</evidence>
<proteinExistence type="inferred from homology"/>
<dbReference type="GO" id="GO:0035243">
    <property type="term" value="F:protein-arginine omega-N symmetric methyltransferase activity"/>
    <property type="evidence" value="ECO:0007669"/>
    <property type="project" value="UniProtKB-EC"/>
</dbReference>
<comment type="similarity">
    <text evidence="2 7">Belongs to the NDUFAF7 family.</text>
</comment>
<dbReference type="WBParaSite" id="PSAMB.scaffold508size48791.g6643.t1">
    <property type="protein sequence ID" value="PSAMB.scaffold508size48791.g6643.t1"/>
    <property type="gene ID" value="PSAMB.scaffold508size48791.g6643"/>
</dbReference>
<organism evidence="8 9">
    <name type="scientific">Plectus sambesii</name>
    <dbReference type="NCBI Taxonomy" id="2011161"/>
    <lineage>
        <taxon>Eukaryota</taxon>
        <taxon>Metazoa</taxon>
        <taxon>Ecdysozoa</taxon>
        <taxon>Nematoda</taxon>
        <taxon>Chromadorea</taxon>
        <taxon>Plectida</taxon>
        <taxon>Plectina</taxon>
        <taxon>Plectoidea</taxon>
        <taxon>Plectidae</taxon>
        <taxon>Plectus</taxon>
    </lineage>
</organism>
<evidence type="ECO:0000256" key="2">
    <source>
        <dbReference type="ARBA" id="ARBA00005891"/>
    </source>
</evidence>
<keyword evidence="3 7" id="KW-0489">Methyltransferase</keyword>
<dbReference type="PANTHER" id="PTHR12049">
    <property type="entry name" value="PROTEIN ARGININE METHYLTRANSFERASE NDUFAF7, MITOCHONDRIAL"/>
    <property type="match status" value="1"/>
</dbReference>
<comment type="catalytic activity">
    <reaction evidence="6 7">
        <text>L-arginyl-[protein] + 2 S-adenosyl-L-methionine = N(omega),N(omega)'-dimethyl-L-arginyl-[protein] + 2 S-adenosyl-L-homocysteine + 2 H(+)</text>
        <dbReference type="Rhea" id="RHEA:48108"/>
        <dbReference type="Rhea" id="RHEA-COMP:10532"/>
        <dbReference type="Rhea" id="RHEA-COMP:11992"/>
        <dbReference type="ChEBI" id="CHEBI:15378"/>
        <dbReference type="ChEBI" id="CHEBI:29965"/>
        <dbReference type="ChEBI" id="CHEBI:57856"/>
        <dbReference type="ChEBI" id="CHEBI:59789"/>
        <dbReference type="ChEBI" id="CHEBI:88221"/>
        <dbReference type="EC" id="2.1.1.320"/>
    </reaction>
</comment>
<accession>A0A914WWB7</accession>
<sequence>MPEDCWGGYRSCLARSFARSSPPPPPAQQPPQAASHLAFSDKIKVSGPISVFQYMQTCLGAYYASKLNEGKTTILGEKGDFITSPELSQMFGELIGVWCYYELANTGHKGNWQLIEVGPGTGVLSRQVLGVLHHFREKGVSLHLVEVSDMLMAEQEKTLCGDNKGTDGTDATPYVRRNKTANGTDVYWYRQLKQVPSDFSVILAHEFLDALPVYQFKRVGPTEGDWREVFVDVDPDHSGKLRFALSPNETLHSKGLLPPAVRADPSIEEWEVNVDAGDFVSQMADRLTESGGVGLVIDYGHAGDRKRFSLRSYHNHQLADPLDNPGQQDLTADVDFGHLKSLVEEDMCVYGPISQSDFLNNLGIHLRLMKLLRNCTDEQQREQLKNAFRIMMSADEMGARFKAMAFFPKSLKEILDLRGGPSGFAGDAKGRTQSKSTST</sequence>
<dbReference type="PANTHER" id="PTHR12049:SF7">
    <property type="entry name" value="PROTEIN ARGININE METHYLTRANSFERASE NDUFAF7, MITOCHONDRIAL"/>
    <property type="match status" value="1"/>
</dbReference>
<dbReference type="GO" id="GO:0032981">
    <property type="term" value="P:mitochondrial respiratory chain complex I assembly"/>
    <property type="evidence" value="ECO:0007669"/>
    <property type="project" value="TreeGrafter"/>
</dbReference>
<reference evidence="9" key="1">
    <citation type="submission" date="2022-11" db="UniProtKB">
        <authorList>
            <consortium name="WormBaseParasite"/>
        </authorList>
    </citation>
    <scope>IDENTIFICATION</scope>
</reference>
<dbReference type="SUPFAM" id="SSF53335">
    <property type="entry name" value="S-adenosyl-L-methionine-dependent methyltransferases"/>
    <property type="match status" value="1"/>
</dbReference>
<dbReference type="Proteomes" id="UP000887566">
    <property type="component" value="Unplaced"/>
</dbReference>
<comment type="subcellular location">
    <subcellularLocation>
        <location evidence="1 7">Mitochondrion</location>
    </subcellularLocation>
</comment>
<name>A0A914WWB7_9BILA</name>
<dbReference type="AlphaFoldDB" id="A0A914WWB7"/>
<evidence type="ECO:0000313" key="9">
    <source>
        <dbReference type="WBParaSite" id="PSAMB.scaffold508size48791.g6643.t1"/>
    </source>
</evidence>
<dbReference type="GO" id="GO:0005739">
    <property type="term" value="C:mitochondrion"/>
    <property type="evidence" value="ECO:0007669"/>
    <property type="project" value="UniProtKB-SubCell"/>
</dbReference>